<gene>
    <name evidence="9" type="ORF">PV06_04377</name>
</gene>
<protein>
    <recommendedName>
        <fullName evidence="8">Major facilitator superfamily (MFS) profile domain-containing protein</fullName>
    </recommendedName>
</protein>
<evidence type="ECO:0000256" key="7">
    <source>
        <dbReference type="SAM" id="Phobius"/>
    </source>
</evidence>
<dbReference type="AlphaFoldDB" id="A0A0D2ATS7"/>
<keyword evidence="2" id="KW-0813">Transport</keyword>
<evidence type="ECO:0000256" key="1">
    <source>
        <dbReference type="ARBA" id="ARBA00004141"/>
    </source>
</evidence>
<feature type="transmembrane region" description="Helical" evidence="7">
    <location>
        <begin position="541"/>
        <end position="568"/>
    </location>
</feature>
<dbReference type="GO" id="GO:0016020">
    <property type="term" value="C:membrane"/>
    <property type="evidence" value="ECO:0007669"/>
    <property type="project" value="UniProtKB-SubCell"/>
</dbReference>
<dbReference type="PANTHER" id="PTHR23504:SF2">
    <property type="entry name" value="TRANSPORTER, PUTATIVE (AFU_ORTHOLOGUE AFUA_8G04150)-RELATED"/>
    <property type="match status" value="1"/>
</dbReference>
<keyword evidence="5 7" id="KW-0472">Membrane</keyword>
<feature type="transmembrane region" description="Helical" evidence="7">
    <location>
        <begin position="229"/>
        <end position="251"/>
    </location>
</feature>
<feature type="transmembrane region" description="Helical" evidence="7">
    <location>
        <begin position="514"/>
        <end position="535"/>
    </location>
</feature>
<dbReference type="InterPro" id="IPR011701">
    <property type="entry name" value="MFS"/>
</dbReference>
<dbReference type="Pfam" id="PF07690">
    <property type="entry name" value="MFS_1"/>
    <property type="match status" value="1"/>
</dbReference>
<feature type="transmembrane region" description="Helical" evidence="7">
    <location>
        <begin position="429"/>
        <end position="450"/>
    </location>
</feature>
<feature type="transmembrane region" description="Helical" evidence="7">
    <location>
        <begin position="377"/>
        <end position="398"/>
    </location>
</feature>
<dbReference type="VEuPathDB" id="FungiDB:PV06_04377"/>
<name>A0A0D2ATS7_9EURO</name>
<dbReference type="InterPro" id="IPR036259">
    <property type="entry name" value="MFS_trans_sf"/>
</dbReference>
<evidence type="ECO:0000256" key="4">
    <source>
        <dbReference type="ARBA" id="ARBA00022989"/>
    </source>
</evidence>
<dbReference type="Proteomes" id="UP000053342">
    <property type="component" value="Unassembled WGS sequence"/>
</dbReference>
<keyword evidence="4 7" id="KW-1133">Transmembrane helix</keyword>
<organism evidence="9 10">
    <name type="scientific">Exophiala oligosperma</name>
    <dbReference type="NCBI Taxonomy" id="215243"/>
    <lineage>
        <taxon>Eukaryota</taxon>
        <taxon>Fungi</taxon>
        <taxon>Dikarya</taxon>
        <taxon>Ascomycota</taxon>
        <taxon>Pezizomycotina</taxon>
        <taxon>Eurotiomycetes</taxon>
        <taxon>Chaetothyriomycetidae</taxon>
        <taxon>Chaetothyriales</taxon>
        <taxon>Herpotrichiellaceae</taxon>
        <taxon>Exophiala</taxon>
    </lineage>
</organism>
<feature type="transmembrane region" description="Helical" evidence="7">
    <location>
        <begin position="457"/>
        <end position="477"/>
    </location>
</feature>
<evidence type="ECO:0000256" key="5">
    <source>
        <dbReference type="ARBA" id="ARBA00023136"/>
    </source>
</evidence>
<accession>A0A0D2ATS7</accession>
<dbReference type="SUPFAM" id="SSF103473">
    <property type="entry name" value="MFS general substrate transporter"/>
    <property type="match status" value="1"/>
</dbReference>
<feature type="domain" description="Major facilitator superfamily (MFS) profile" evidence="8">
    <location>
        <begin position="58"/>
        <end position="573"/>
    </location>
</feature>
<evidence type="ECO:0000256" key="6">
    <source>
        <dbReference type="SAM" id="MobiDB-lite"/>
    </source>
</evidence>
<dbReference type="PRINTS" id="PR01035">
    <property type="entry name" value="TCRTETA"/>
</dbReference>
<dbReference type="InterPro" id="IPR001958">
    <property type="entry name" value="Tet-R_TetA/multi-R_MdtG-like"/>
</dbReference>
<evidence type="ECO:0000313" key="9">
    <source>
        <dbReference type="EMBL" id="KIW43256.1"/>
    </source>
</evidence>
<dbReference type="HOGENOM" id="CLU_001265_54_5_1"/>
<evidence type="ECO:0000256" key="2">
    <source>
        <dbReference type="ARBA" id="ARBA00022448"/>
    </source>
</evidence>
<keyword evidence="3 7" id="KW-0812">Transmembrane</keyword>
<dbReference type="PANTHER" id="PTHR23504">
    <property type="entry name" value="MAJOR FACILITATOR SUPERFAMILY DOMAIN-CONTAINING PROTEIN 10"/>
    <property type="match status" value="1"/>
</dbReference>
<proteinExistence type="predicted"/>
<dbReference type="Gene3D" id="1.20.1250.20">
    <property type="entry name" value="MFS general substrate transporter like domains"/>
    <property type="match status" value="1"/>
</dbReference>
<dbReference type="GO" id="GO:0022857">
    <property type="term" value="F:transmembrane transporter activity"/>
    <property type="evidence" value="ECO:0007669"/>
    <property type="project" value="InterPro"/>
</dbReference>
<dbReference type="EMBL" id="KN847335">
    <property type="protein sequence ID" value="KIW43256.1"/>
    <property type="molecule type" value="Genomic_DNA"/>
</dbReference>
<feature type="region of interest" description="Disordered" evidence="6">
    <location>
        <begin position="260"/>
        <end position="283"/>
    </location>
</feature>
<sequence length="598" mass="64689">MTFLDSPGPKIYAEIAYRPGPFRIVEPVLIRALSVARNMVTQVSATTGNDDDAFPYKQLAVVAICRLAEPIAFTSITAYTFVMVKDIKGEEDASFYAGLLISAFAMAEASTAMIWGNISDRYGRKPIILVALAGTALSSLLFGFAKRYWVALLARVVGGALNGNVAVMQTMVAEMIKNPAHEPSAYAVQPFMWSLGSIAGSALGGFTAQPAKFYPHLFSPEGLFGEYPYLLPNLVAVVAILIAMLQGWLFLEETNPRLKPKLDQPEQSRIDDGPVSERTPLFRPRGRRESAVESIAVSLGRSSMRGSIRESFSYAANSAPLPNDPAFDLRRGSLASMVSIGSFKRLAGMAPQISDVVVEDEEDPDTEQSVTAFNKPVIFWTIALVLMSYHQMSFYSLYPVYMLDDPHQPPRHLDLIGGLGLTLPKVGTFLAVNSILSLFFQGVLFPIFVSKLGVWKAVFTLVSIAPIAHILAPFVSILPNPGWGLWALLALQSFTCIIIFPSLLILLKNATESPLVLGKVNGLAMSACSAARTVAPPLGGIIYSSLGSAAGWWSCAIISIAAIVQLFFAPRPKEDNAAILRRASVVVEAPPMADHARD</sequence>
<feature type="transmembrane region" description="Helical" evidence="7">
    <location>
        <begin position="93"/>
        <end position="115"/>
    </location>
</feature>
<evidence type="ECO:0000256" key="3">
    <source>
        <dbReference type="ARBA" id="ARBA00022692"/>
    </source>
</evidence>
<evidence type="ECO:0000313" key="10">
    <source>
        <dbReference type="Proteomes" id="UP000053342"/>
    </source>
</evidence>
<feature type="transmembrane region" description="Helical" evidence="7">
    <location>
        <begin position="127"/>
        <end position="145"/>
    </location>
</feature>
<comment type="subcellular location">
    <subcellularLocation>
        <location evidence="1">Membrane</location>
        <topology evidence="1">Multi-pass membrane protein</topology>
    </subcellularLocation>
</comment>
<dbReference type="RefSeq" id="XP_016263472.1">
    <property type="nucleotide sequence ID" value="XM_016405266.1"/>
</dbReference>
<dbReference type="GeneID" id="27356451"/>
<dbReference type="CDD" id="cd17330">
    <property type="entry name" value="MFS_SLC46_TetA_like"/>
    <property type="match status" value="1"/>
</dbReference>
<dbReference type="InterPro" id="IPR020846">
    <property type="entry name" value="MFS_dom"/>
</dbReference>
<feature type="compositionally biased region" description="Basic and acidic residues" evidence="6">
    <location>
        <begin position="260"/>
        <end position="272"/>
    </location>
</feature>
<feature type="transmembrane region" description="Helical" evidence="7">
    <location>
        <begin position="151"/>
        <end position="173"/>
    </location>
</feature>
<evidence type="ECO:0000259" key="8">
    <source>
        <dbReference type="PROSITE" id="PS50850"/>
    </source>
</evidence>
<dbReference type="OrthoDB" id="10262656at2759"/>
<dbReference type="PROSITE" id="PS50850">
    <property type="entry name" value="MFS"/>
    <property type="match status" value="1"/>
</dbReference>
<reference evidence="9 10" key="1">
    <citation type="submission" date="2015-01" db="EMBL/GenBank/DDBJ databases">
        <title>The Genome Sequence of Exophiala oligosperma CBS72588.</title>
        <authorList>
            <consortium name="The Broad Institute Genomics Platform"/>
            <person name="Cuomo C."/>
            <person name="de Hoog S."/>
            <person name="Gorbushina A."/>
            <person name="Stielow B."/>
            <person name="Teixiera M."/>
            <person name="Abouelleil A."/>
            <person name="Chapman S.B."/>
            <person name="Priest M."/>
            <person name="Young S.K."/>
            <person name="Wortman J."/>
            <person name="Nusbaum C."/>
            <person name="Birren B."/>
        </authorList>
    </citation>
    <scope>NUCLEOTIDE SEQUENCE [LARGE SCALE GENOMIC DNA]</scope>
    <source>
        <strain evidence="9 10">CBS 72588</strain>
    </source>
</reference>
<feature type="transmembrane region" description="Helical" evidence="7">
    <location>
        <begin position="483"/>
        <end position="507"/>
    </location>
</feature>
<keyword evidence="10" id="KW-1185">Reference proteome</keyword>